<accession>A0ACC1S0J6</accession>
<protein>
    <submittedName>
        <fullName evidence="1">Uncharacterized protein</fullName>
    </submittedName>
</protein>
<dbReference type="EMBL" id="JANRMS010001276">
    <property type="protein sequence ID" value="KAJ3529549.1"/>
    <property type="molecule type" value="Genomic_DNA"/>
</dbReference>
<keyword evidence="2" id="KW-1185">Reference proteome</keyword>
<dbReference type="Proteomes" id="UP001148629">
    <property type="component" value="Unassembled WGS sequence"/>
</dbReference>
<comment type="caution">
    <text evidence="1">The sequence shown here is derived from an EMBL/GenBank/DDBJ whole genome shotgun (WGS) entry which is preliminary data.</text>
</comment>
<evidence type="ECO:0000313" key="1">
    <source>
        <dbReference type="EMBL" id="KAJ3529549.1"/>
    </source>
</evidence>
<reference evidence="1" key="1">
    <citation type="submission" date="2022-08" db="EMBL/GenBank/DDBJ databases">
        <title>Genome Sequence of Fusarium decemcellulare.</title>
        <authorList>
            <person name="Buettner E."/>
        </authorList>
    </citation>
    <scope>NUCLEOTIDE SEQUENCE</scope>
    <source>
        <strain evidence="1">Babe19</strain>
    </source>
</reference>
<sequence length="480" mass="53010">MAVTVSVYGCRLLRRDGRRTFRNYLKGLAAEGSVLASSSATALGQSLQTFAWDAGFSKSFRCLDIRESIFNPPLLPSDMIISHERRLDSDGAALVIFTSGTTGPPKGVVQRRLLLDDGSLYVAQQMHVTENDTILHVLPVHHATGAQLSFFPFLLSGACIEFRNGSFDPGWVWNRLKQGDITFFSGVPTIYTRMMRFYQETLAQKADAADYVQGARRTRNICGTSALPHFVDTFWTNLLGHRIIQRYGSSESGVALNMPMGAASLSVPDGSVGEKAWGADVKLTTEGEILVKNIYQFAGYLNDPEATANAFSEDGYFKTGDIARNEGKYYWIMGRASVDILKSGGYKISALDVERELLALPYIHEAMVVGVEDEEFGQRVAAVVSLFLKDDVIDDAWRTTHSGDGHDLTLTALRRDLSTRLAGYKMPTLLKVIKGSLTRTASGKVIKKELKNLYFPLHYTSIHDVQVWRSPAPASAKSRL</sequence>
<name>A0ACC1S0J6_9HYPO</name>
<gene>
    <name evidence="1" type="ORF">NM208_g9705</name>
</gene>
<proteinExistence type="predicted"/>
<evidence type="ECO:0000313" key="2">
    <source>
        <dbReference type="Proteomes" id="UP001148629"/>
    </source>
</evidence>
<organism evidence="1 2">
    <name type="scientific">Fusarium decemcellulare</name>
    <dbReference type="NCBI Taxonomy" id="57161"/>
    <lineage>
        <taxon>Eukaryota</taxon>
        <taxon>Fungi</taxon>
        <taxon>Dikarya</taxon>
        <taxon>Ascomycota</taxon>
        <taxon>Pezizomycotina</taxon>
        <taxon>Sordariomycetes</taxon>
        <taxon>Hypocreomycetidae</taxon>
        <taxon>Hypocreales</taxon>
        <taxon>Nectriaceae</taxon>
        <taxon>Fusarium</taxon>
        <taxon>Fusarium decemcellulare species complex</taxon>
    </lineage>
</organism>